<protein>
    <submittedName>
        <fullName evidence="5">Transcriptional regulator, HxlR family</fullName>
    </submittedName>
</protein>
<sequence>MKIIYQEKEYACSFVLALDMFSGKWKGVILWHLSQRTMRYGELRKASGKITQKMLTQTLRELEKNKLITRKVYPVVPPKVEYTITDNAKKLIPILKSIQSWGNDLIENNECELIK</sequence>
<feature type="domain" description="HTH hxlR-type" evidence="4">
    <location>
        <begin position="12"/>
        <end position="110"/>
    </location>
</feature>
<evidence type="ECO:0000256" key="3">
    <source>
        <dbReference type="ARBA" id="ARBA00023163"/>
    </source>
</evidence>
<dbReference type="PANTHER" id="PTHR33204:SF29">
    <property type="entry name" value="TRANSCRIPTIONAL REGULATOR"/>
    <property type="match status" value="1"/>
</dbReference>
<dbReference type="AlphaFoldDB" id="A0A1W1BJI4"/>
<accession>A0A1W1BJI4</accession>
<dbReference type="Gene3D" id="1.10.10.10">
    <property type="entry name" value="Winged helix-like DNA-binding domain superfamily/Winged helix DNA-binding domain"/>
    <property type="match status" value="1"/>
</dbReference>
<dbReference type="GO" id="GO:0003677">
    <property type="term" value="F:DNA binding"/>
    <property type="evidence" value="ECO:0007669"/>
    <property type="project" value="UniProtKB-KW"/>
</dbReference>
<dbReference type="InterPro" id="IPR002577">
    <property type="entry name" value="HTH_HxlR"/>
</dbReference>
<keyword evidence="3" id="KW-0804">Transcription</keyword>
<name>A0A1W1BJI4_9ZZZZ</name>
<evidence type="ECO:0000313" key="5">
    <source>
        <dbReference type="EMBL" id="SFV53692.1"/>
    </source>
</evidence>
<dbReference type="Pfam" id="PF01638">
    <property type="entry name" value="HxlR"/>
    <property type="match status" value="1"/>
</dbReference>
<dbReference type="InterPro" id="IPR036390">
    <property type="entry name" value="WH_DNA-bd_sf"/>
</dbReference>
<dbReference type="SUPFAM" id="SSF46785">
    <property type="entry name" value="Winged helix' DNA-binding domain"/>
    <property type="match status" value="1"/>
</dbReference>
<dbReference type="PANTHER" id="PTHR33204">
    <property type="entry name" value="TRANSCRIPTIONAL REGULATOR, MARR FAMILY"/>
    <property type="match status" value="1"/>
</dbReference>
<reference evidence="5" key="1">
    <citation type="submission" date="2016-10" db="EMBL/GenBank/DDBJ databases">
        <authorList>
            <person name="de Groot N.N."/>
        </authorList>
    </citation>
    <scope>NUCLEOTIDE SEQUENCE</scope>
</reference>
<gene>
    <name evidence="5" type="ORF">MNB_SM-4-388</name>
</gene>
<dbReference type="InterPro" id="IPR036388">
    <property type="entry name" value="WH-like_DNA-bd_sf"/>
</dbReference>
<evidence type="ECO:0000256" key="1">
    <source>
        <dbReference type="ARBA" id="ARBA00023015"/>
    </source>
</evidence>
<keyword evidence="1" id="KW-0805">Transcription regulation</keyword>
<evidence type="ECO:0000259" key="4">
    <source>
        <dbReference type="PROSITE" id="PS51118"/>
    </source>
</evidence>
<dbReference type="PROSITE" id="PS51118">
    <property type="entry name" value="HTH_HXLR"/>
    <property type="match status" value="1"/>
</dbReference>
<organism evidence="5">
    <name type="scientific">hydrothermal vent metagenome</name>
    <dbReference type="NCBI Taxonomy" id="652676"/>
    <lineage>
        <taxon>unclassified sequences</taxon>
        <taxon>metagenomes</taxon>
        <taxon>ecological metagenomes</taxon>
    </lineage>
</organism>
<evidence type="ECO:0000256" key="2">
    <source>
        <dbReference type="ARBA" id="ARBA00023125"/>
    </source>
</evidence>
<keyword evidence="2" id="KW-0238">DNA-binding</keyword>
<proteinExistence type="predicted"/>
<dbReference type="EMBL" id="FPHF01000026">
    <property type="protein sequence ID" value="SFV53692.1"/>
    <property type="molecule type" value="Genomic_DNA"/>
</dbReference>